<dbReference type="SUPFAM" id="SSF50129">
    <property type="entry name" value="GroES-like"/>
    <property type="match status" value="1"/>
</dbReference>
<dbReference type="PANTHER" id="PTHR43401">
    <property type="entry name" value="L-THREONINE 3-DEHYDROGENASE"/>
    <property type="match status" value="1"/>
</dbReference>
<name>A0A923LJ38_9FIRM</name>
<evidence type="ECO:0000259" key="6">
    <source>
        <dbReference type="Pfam" id="PF08240"/>
    </source>
</evidence>
<dbReference type="InterPro" id="IPR036291">
    <property type="entry name" value="NAD(P)-bd_dom_sf"/>
</dbReference>
<dbReference type="InterPro" id="IPR011032">
    <property type="entry name" value="GroES-like_sf"/>
</dbReference>
<dbReference type="Gene3D" id="3.40.50.720">
    <property type="entry name" value="NAD(P)-binding Rossmann-like Domain"/>
    <property type="match status" value="1"/>
</dbReference>
<gene>
    <name evidence="7" type="ORF">H8S37_08325</name>
</gene>
<keyword evidence="2 4" id="KW-0862">Zinc</keyword>
<feature type="domain" description="Alcohol dehydrogenase-like C-terminal" evidence="5">
    <location>
        <begin position="179"/>
        <end position="298"/>
    </location>
</feature>
<accession>A0A923LJ38</accession>
<dbReference type="InterPro" id="IPR013149">
    <property type="entry name" value="ADH-like_C"/>
</dbReference>
<keyword evidence="1 4" id="KW-0479">Metal-binding</keyword>
<evidence type="ECO:0000256" key="3">
    <source>
        <dbReference type="ARBA" id="ARBA00023002"/>
    </source>
</evidence>
<dbReference type="GO" id="GO:0008270">
    <property type="term" value="F:zinc ion binding"/>
    <property type="evidence" value="ECO:0007669"/>
    <property type="project" value="InterPro"/>
</dbReference>
<dbReference type="PANTHER" id="PTHR43401:SF2">
    <property type="entry name" value="L-THREONINE 3-DEHYDROGENASE"/>
    <property type="match status" value="1"/>
</dbReference>
<evidence type="ECO:0000256" key="1">
    <source>
        <dbReference type="ARBA" id="ARBA00022723"/>
    </source>
</evidence>
<dbReference type="SUPFAM" id="SSF51735">
    <property type="entry name" value="NAD(P)-binding Rossmann-fold domains"/>
    <property type="match status" value="1"/>
</dbReference>
<evidence type="ECO:0000313" key="7">
    <source>
        <dbReference type="EMBL" id="MBC5688929.1"/>
    </source>
</evidence>
<dbReference type="Gene3D" id="3.90.180.10">
    <property type="entry name" value="Medium-chain alcohol dehydrogenases, catalytic domain"/>
    <property type="match status" value="1"/>
</dbReference>
<evidence type="ECO:0000259" key="5">
    <source>
        <dbReference type="Pfam" id="PF00107"/>
    </source>
</evidence>
<comment type="similarity">
    <text evidence="4">Belongs to the zinc-containing alcohol dehydrogenase family.</text>
</comment>
<dbReference type="Proteomes" id="UP000652477">
    <property type="component" value="Unassembled WGS sequence"/>
</dbReference>
<dbReference type="Pfam" id="PF08240">
    <property type="entry name" value="ADH_N"/>
    <property type="match status" value="1"/>
</dbReference>
<dbReference type="PROSITE" id="PS00059">
    <property type="entry name" value="ADH_ZINC"/>
    <property type="match status" value="1"/>
</dbReference>
<evidence type="ECO:0000256" key="4">
    <source>
        <dbReference type="RuleBase" id="RU361277"/>
    </source>
</evidence>
<evidence type="ECO:0000256" key="2">
    <source>
        <dbReference type="ARBA" id="ARBA00022833"/>
    </source>
</evidence>
<proteinExistence type="inferred from homology"/>
<dbReference type="EMBL" id="JACOPF010000001">
    <property type="protein sequence ID" value="MBC5688929.1"/>
    <property type="molecule type" value="Genomic_DNA"/>
</dbReference>
<protein>
    <submittedName>
        <fullName evidence="7">Alcohol dehydrogenase catalytic domain-containing protein</fullName>
    </submittedName>
</protein>
<dbReference type="InterPro" id="IPR050129">
    <property type="entry name" value="Zn_alcohol_dh"/>
</dbReference>
<keyword evidence="3" id="KW-0560">Oxidoreductase</keyword>
<dbReference type="Pfam" id="PF00107">
    <property type="entry name" value="ADH_zinc_N"/>
    <property type="match status" value="1"/>
</dbReference>
<feature type="domain" description="Alcohol dehydrogenase-like N-terminal" evidence="6">
    <location>
        <begin position="31"/>
        <end position="129"/>
    </location>
</feature>
<dbReference type="AlphaFoldDB" id="A0A923LJ38"/>
<sequence length="349" mass="38575">MADMEETMKMALWYGPGDVRIEERPMFELEEDAIIMKVKASLTCGTDVKTYKRGHPSYKPGISFGHEAAGIVHKKGSKVTGFEVGDRIVPHSAAMCGECYYCKTGRNDGCCEHRVRIKGGHSEYVYIPGPVVRQNTFHIPDDVSYKAAALTEPLACAMYGADMTKFSYGDTVVVMGAGPIGLMIALIIKRRGAHVIQADFSKDRLEVSRRLGIDTTVVLNQEMDIVRMIRNLTPQKRGADAVVDATGQPAAWENCIMIARKGGYINLFGGCKPGTKITIDTQTMHYGGLTIAAFFHTTPKHVMMANEMINHHEIPEDIFVTGEYRLENLIDALEAHANQQGIKNAIIYE</sequence>
<keyword evidence="8" id="KW-1185">Reference proteome</keyword>
<comment type="cofactor">
    <cofactor evidence="4">
        <name>Zn(2+)</name>
        <dbReference type="ChEBI" id="CHEBI:29105"/>
    </cofactor>
</comment>
<comment type="caution">
    <text evidence="7">The sequence shown here is derived from an EMBL/GenBank/DDBJ whole genome shotgun (WGS) entry which is preliminary data.</text>
</comment>
<organism evidence="7 8">
    <name type="scientific">Mediterraneibacter hominis</name>
    <dbReference type="NCBI Taxonomy" id="2763054"/>
    <lineage>
        <taxon>Bacteria</taxon>
        <taxon>Bacillati</taxon>
        <taxon>Bacillota</taxon>
        <taxon>Clostridia</taxon>
        <taxon>Lachnospirales</taxon>
        <taxon>Lachnospiraceae</taxon>
        <taxon>Mediterraneibacter</taxon>
    </lineage>
</organism>
<reference evidence="7" key="1">
    <citation type="submission" date="2020-08" db="EMBL/GenBank/DDBJ databases">
        <title>Genome public.</title>
        <authorList>
            <person name="Liu C."/>
            <person name="Sun Q."/>
        </authorList>
    </citation>
    <scope>NUCLEOTIDE SEQUENCE</scope>
    <source>
        <strain evidence="7">NSJ-55</strain>
    </source>
</reference>
<dbReference type="GO" id="GO:0016491">
    <property type="term" value="F:oxidoreductase activity"/>
    <property type="evidence" value="ECO:0007669"/>
    <property type="project" value="UniProtKB-KW"/>
</dbReference>
<evidence type="ECO:0000313" key="8">
    <source>
        <dbReference type="Proteomes" id="UP000652477"/>
    </source>
</evidence>
<dbReference type="InterPro" id="IPR013154">
    <property type="entry name" value="ADH-like_N"/>
</dbReference>
<dbReference type="InterPro" id="IPR002328">
    <property type="entry name" value="ADH_Zn_CS"/>
</dbReference>